<name>A0A4Y7K0E2_PAPSO</name>
<dbReference type="AlphaFoldDB" id="A0A4Y7K0E2"/>
<dbReference type="EMBL" id="CM010720">
    <property type="protein sequence ID" value="RZC66306.1"/>
    <property type="molecule type" value="Genomic_DNA"/>
</dbReference>
<proteinExistence type="predicted"/>
<sequence length="106" mass="12200">MSPLVEMWNLSIASEQVPNANCLMHRKFKVQTTTFRKLRQAVKTTEFSPGLMVESDVDENHEITSTKRPWRIRNRGGRAHLQALTAIEEYLVISLFLNRLAETSTL</sequence>
<evidence type="ECO:0000313" key="1">
    <source>
        <dbReference type="EMBL" id="RZC66306.1"/>
    </source>
</evidence>
<accession>A0A4Y7K0E2</accession>
<organism evidence="1 2">
    <name type="scientific">Papaver somniferum</name>
    <name type="common">Opium poppy</name>
    <dbReference type="NCBI Taxonomy" id="3469"/>
    <lineage>
        <taxon>Eukaryota</taxon>
        <taxon>Viridiplantae</taxon>
        <taxon>Streptophyta</taxon>
        <taxon>Embryophyta</taxon>
        <taxon>Tracheophyta</taxon>
        <taxon>Spermatophyta</taxon>
        <taxon>Magnoliopsida</taxon>
        <taxon>Ranunculales</taxon>
        <taxon>Papaveraceae</taxon>
        <taxon>Papaveroideae</taxon>
        <taxon>Papaver</taxon>
    </lineage>
</organism>
<dbReference type="Gramene" id="RZC66306">
    <property type="protein sequence ID" value="RZC66306"/>
    <property type="gene ID" value="C5167_010005"/>
</dbReference>
<dbReference type="Proteomes" id="UP000316621">
    <property type="component" value="Chromosome 6"/>
</dbReference>
<keyword evidence="2" id="KW-1185">Reference proteome</keyword>
<reference evidence="1 2" key="1">
    <citation type="journal article" date="2018" name="Science">
        <title>The opium poppy genome and morphinan production.</title>
        <authorList>
            <person name="Guo L."/>
            <person name="Winzer T."/>
            <person name="Yang X."/>
            <person name="Li Y."/>
            <person name="Ning Z."/>
            <person name="He Z."/>
            <person name="Teodor R."/>
            <person name="Lu Y."/>
            <person name="Bowser T.A."/>
            <person name="Graham I.A."/>
            <person name="Ye K."/>
        </authorList>
    </citation>
    <scope>NUCLEOTIDE SEQUENCE [LARGE SCALE GENOMIC DNA]</scope>
    <source>
        <strain evidence="2">cv. HN1</strain>
        <tissue evidence="1">Leaves</tissue>
    </source>
</reference>
<protein>
    <submittedName>
        <fullName evidence="1">Uncharacterized protein</fullName>
    </submittedName>
</protein>
<evidence type="ECO:0000313" key="2">
    <source>
        <dbReference type="Proteomes" id="UP000316621"/>
    </source>
</evidence>
<gene>
    <name evidence="1" type="ORF">C5167_010005</name>
</gene>